<organism evidence="1 2">
    <name type="scientific">Streptococcus sobrinus</name>
    <dbReference type="NCBI Taxonomy" id="1310"/>
    <lineage>
        <taxon>Bacteria</taxon>
        <taxon>Bacillati</taxon>
        <taxon>Bacillota</taxon>
        <taxon>Bacilli</taxon>
        <taxon>Lactobacillales</taxon>
        <taxon>Streptococcaceae</taxon>
        <taxon>Streptococcus</taxon>
    </lineage>
</organism>
<dbReference type="RefSeq" id="WP_002959087.1">
    <property type="nucleotide sequence ID" value="NZ_CP029490.1"/>
</dbReference>
<sequence>MVAARQAFKKYNKVESPLLGDFCLIVKRMKTISVILKTIDSREIAQFNLFVRSRLLISLKIKKNKTD</sequence>
<accession>A0ABM6W4X6</accession>
<reference evidence="1 2" key="1">
    <citation type="submission" date="2018-05" db="EMBL/GenBank/DDBJ databases">
        <title>Complete genome sequences of Streptococcus sobrinus.</title>
        <authorList>
            <person name="Sales M."/>
            <person name="Jensen P.A."/>
        </authorList>
    </citation>
    <scope>NUCLEOTIDE SEQUENCE [LARGE SCALE GENOMIC DNA]</scope>
    <source>
        <strain evidence="1 2">SL1</strain>
    </source>
</reference>
<protein>
    <submittedName>
        <fullName evidence="1">Uncharacterized protein</fullName>
    </submittedName>
</protein>
<keyword evidence="2" id="KW-1185">Reference proteome</keyword>
<name>A0ABM6W4X6_9STRE</name>
<gene>
    <name evidence="1" type="ORF">DK182_02855</name>
</gene>
<proteinExistence type="predicted"/>
<dbReference type="Proteomes" id="UP000245369">
    <property type="component" value="Chromosome"/>
</dbReference>
<dbReference type="GeneID" id="93923456"/>
<evidence type="ECO:0000313" key="2">
    <source>
        <dbReference type="Proteomes" id="UP000245369"/>
    </source>
</evidence>
<evidence type="ECO:0000313" key="1">
    <source>
        <dbReference type="EMBL" id="AWN20344.1"/>
    </source>
</evidence>
<dbReference type="EMBL" id="CP029490">
    <property type="protein sequence ID" value="AWN20344.1"/>
    <property type="molecule type" value="Genomic_DNA"/>
</dbReference>